<reference evidence="3" key="1">
    <citation type="submission" date="2022-04" db="EMBL/GenBank/DDBJ databases">
        <title>Carnegiea gigantea Genome sequencing and assembly v2.</title>
        <authorList>
            <person name="Copetti D."/>
            <person name="Sanderson M.J."/>
            <person name="Burquez A."/>
            <person name="Wojciechowski M.F."/>
        </authorList>
    </citation>
    <scope>NUCLEOTIDE SEQUENCE</scope>
    <source>
        <strain evidence="3">SGP5-SGP5p</strain>
        <tissue evidence="3">Aerial part</tissue>
    </source>
</reference>
<protein>
    <submittedName>
        <fullName evidence="3">Uncharacterized protein</fullName>
    </submittedName>
</protein>
<feature type="compositionally biased region" description="Low complexity" evidence="1">
    <location>
        <begin position="232"/>
        <end position="245"/>
    </location>
</feature>
<keyword evidence="4" id="KW-1185">Reference proteome</keyword>
<feature type="transmembrane region" description="Helical" evidence="2">
    <location>
        <begin position="161"/>
        <end position="180"/>
    </location>
</feature>
<evidence type="ECO:0000256" key="1">
    <source>
        <dbReference type="SAM" id="MobiDB-lite"/>
    </source>
</evidence>
<dbReference type="EMBL" id="JAKOGI010001904">
    <property type="protein sequence ID" value="KAJ8423664.1"/>
    <property type="molecule type" value="Genomic_DNA"/>
</dbReference>
<keyword evidence="2" id="KW-0472">Membrane</keyword>
<evidence type="ECO:0000313" key="3">
    <source>
        <dbReference type="EMBL" id="KAJ8423664.1"/>
    </source>
</evidence>
<evidence type="ECO:0000256" key="2">
    <source>
        <dbReference type="SAM" id="Phobius"/>
    </source>
</evidence>
<accession>A0A9Q1JI13</accession>
<feature type="region of interest" description="Disordered" evidence="1">
    <location>
        <begin position="212"/>
        <end position="271"/>
    </location>
</feature>
<organism evidence="3 4">
    <name type="scientific">Carnegiea gigantea</name>
    <dbReference type="NCBI Taxonomy" id="171969"/>
    <lineage>
        <taxon>Eukaryota</taxon>
        <taxon>Viridiplantae</taxon>
        <taxon>Streptophyta</taxon>
        <taxon>Embryophyta</taxon>
        <taxon>Tracheophyta</taxon>
        <taxon>Spermatophyta</taxon>
        <taxon>Magnoliopsida</taxon>
        <taxon>eudicotyledons</taxon>
        <taxon>Gunneridae</taxon>
        <taxon>Pentapetalae</taxon>
        <taxon>Caryophyllales</taxon>
        <taxon>Cactineae</taxon>
        <taxon>Cactaceae</taxon>
        <taxon>Cactoideae</taxon>
        <taxon>Echinocereeae</taxon>
        <taxon>Carnegiea</taxon>
    </lineage>
</organism>
<dbReference type="Proteomes" id="UP001153076">
    <property type="component" value="Unassembled WGS sequence"/>
</dbReference>
<feature type="transmembrane region" description="Helical" evidence="2">
    <location>
        <begin position="129"/>
        <end position="149"/>
    </location>
</feature>
<keyword evidence="2" id="KW-0812">Transmembrane</keyword>
<gene>
    <name evidence="3" type="ORF">Cgig2_009285</name>
</gene>
<sequence>MVICVISLETLGIYADYAGPLLKIHLSKPLFALQQLSLCPQASHSSSPHTHRQSITLSSALLCSLSLKTLGSSSSSSAVYLSILPIPVSLSLKTLGSSLSLLCSPSFCPLGLGSPSPNRQNVQSRALGSLGYSSSVLLLLLLLLGSLGYSSSPHAHRHGPVLYLAVLFGSSSCSSALSSVNCGKATFLFRTHGCRYCFAMEAPGGLTVMASGPSGPSPSCTNKDAADAGIRDPTPTNTNVDTNVDIGEVTSYRHTPSADYDDGEIEDEPKI</sequence>
<name>A0A9Q1JI13_9CARY</name>
<keyword evidence="2" id="KW-1133">Transmembrane helix</keyword>
<evidence type="ECO:0000313" key="4">
    <source>
        <dbReference type="Proteomes" id="UP001153076"/>
    </source>
</evidence>
<feature type="compositionally biased region" description="Acidic residues" evidence="1">
    <location>
        <begin position="259"/>
        <end position="271"/>
    </location>
</feature>
<proteinExistence type="predicted"/>
<comment type="caution">
    <text evidence="3">The sequence shown here is derived from an EMBL/GenBank/DDBJ whole genome shotgun (WGS) entry which is preliminary data.</text>
</comment>
<dbReference type="AlphaFoldDB" id="A0A9Q1JI13"/>